<dbReference type="OrthoDB" id="495305at2"/>
<feature type="repeat" description="TPR" evidence="1">
    <location>
        <begin position="121"/>
        <end position="154"/>
    </location>
</feature>
<dbReference type="PROSITE" id="PS50293">
    <property type="entry name" value="TPR_REGION"/>
    <property type="match status" value="1"/>
</dbReference>
<protein>
    <submittedName>
        <fullName evidence="3">Uncharacterized protein</fullName>
    </submittedName>
</protein>
<dbReference type="InterPro" id="IPR019734">
    <property type="entry name" value="TPR_rpt"/>
</dbReference>
<accession>A3IPG1</accession>
<name>A3IPG1_9CHRO</name>
<dbReference type="SUPFAM" id="SSF48452">
    <property type="entry name" value="TPR-like"/>
    <property type="match status" value="1"/>
</dbReference>
<dbReference type="GO" id="GO:0012505">
    <property type="term" value="C:endomembrane system"/>
    <property type="evidence" value="ECO:0007669"/>
    <property type="project" value="UniProtKB-ARBA"/>
</dbReference>
<dbReference type="GO" id="GO:0005737">
    <property type="term" value="C:cytoplasm"/>
    <property type="evidence" value="ECO:0007669"/>
    <property type="project" value="UniProtKB-ARBA"/>
</dbReference>
<feature type="repeat" description="TPR" evidence="1">
    <location>
        <begin position="87"/>
        <end position="120"/>
    </location>
</feature>
<keyword evidence="4" id="KW-1185">Reference proteome</keyword>
<comment type="caution">
    <text evidence="3">The sequence shown here is derived from an EMBL/GenBank/DDBJ whole genome shotgun (WGS) entry which is preliminary data.</text>
</comment>
<evidence type="ECO:0000256" key="1">
    <source>
        <dbReference type="PROSITE-ProRule" id="PRU00339"/>
    </source>
</evidence>
<reference evidence="3 4" key="1">
    <citation type="submission" date="2007-03" db="EMBL/GenBank/DDBJ databases">
        <authorList>
            <person name="Stal L."/>
            <person name="Ferriera S."/>
            <person name="Johnson J."/>
            <person name="Kravitz S."/>
            <person name="Beeson K."/>
            <person name="Sutton G."/>
            <person name="Rogers Y.-H."/>
            <person name="Friedman R."/>
            <person name="Frazier M."/>
            <person name="Venter J.C."/>
        </authorList>
    </citation>
    <scope>NUCLEOTIDE SEQUENCE [LARGE SCALE GENOMIC DNA]</scope>
    <source>
        <strain evidence="3 4">CCY0110</strain>
    </source>
</reference>
<dbReference type="InterPro" id="IPR011990">
    <property type="entry name" value="TPR-like_helical_dom_sf"/>
</dbReference>
<proteinExistence type="predicted"/>
<dbReference type="Pfam" id="PF13414">
    <property type="entry name" value="TPR_11"/>
    <property type="match status" value="2"/>
</dbReference>
<keyword evidence="1" id="KW-0802">TPR repeat</keyword>
<dbReference type="Proteomes" id="UP000003781">
    <property type="component" value="Unassembled WGS sequence"/>
</dbReference>
<dbReference type="eggNOG" id="COG0457">
    <property type="taxonomic scope" value="Bacteria"/>
</dbReference>
<dbReference type="RefSeq" id="WP_008275279.1">
    <property type="nucleotide sequence ID" value="NZ_AAXW01000012.1"/>
</dbReference>
<gene>
    <name evidence="3" type="ORF">CY0110_26383</name>
</gene>
<evidence type="ECO:0000313" key="4">
    <source>
        <dbReference type="Proteomes" id="UP000003781"/>
    </source>
</evidence>
<dbReference type="PANTHER" id="PTHR12558:SF13">
    <property type="entry name" value="CELL DIVISION CYCLE PROTEIN 27 HOMOLOG"/>
    <property type="match status" value="1"/>
</dbReference>
<dbReference type="GO" id="GO:0016192">
    <property type="term" value="P:vesicle-mediated transport"/>
    <property type="evidence" value="ECO:0007669"/>
    <property type="project" value="UniProtKB-ARBA"/>
</dbReference>
<evidence type="ECO:0000313" key="3">
    <source>
        <dbReference type="EMBL" id="EAZ91726.1"/>
    </source>
</evidence>
<dbReference type="PROSITE" id="PS50005">
    <property type="entry name" value="TPR"/>
    <property type="match status" value="4"/>
</dbReference>
<dbReference type="AlphaFoldDB" id="A3IPG1"/>
<feature type="region of interest" description="Disordered" evidence="2">
    <location>
        <begin position="288"/>
        <end position="308"/>
    </location>
</feature>
<dbReference type="EMBL" id="AAXW01000012">
    <property type="protein sequence ID" value="EAZ91726.1"/>
    <property type="molecule type" value="Genomic_DNA"/>
</dbReference>
<dbReference type="Gene3D" id="1.25.40.10">
    <property type="entry name" value="Tetratricopeptide repeat domain"/>
    <property type="match status" value="2"/>
</dbReference>
<feature type="repeat" description="TPR" evidence="1">
    <location>
        <begin position="155"/>
        <end position="188"/>
    </location>
</feature>
<dbReference type="Pfam" id="PF09295">
    <property type="entry name" value="ChAPs"/>
    <property type="match status" value="1"/>
</dbReference>
<sequence>MLNKLRDQTVFKRNWLLSLLVSVGVWQFSVPVMGQMLLPYTPQLNAEELKEQGLQVAEEAAQLIRFQQHELALSRAKLATQLAPNEYQPWFILGTLYIIKQELDPGVTALEKALALQPEEVGIKFTLGNAYFQQGKYQQAATELEEGLKIKSDVPSAQFDLGNAYFKLGRMGEAIAVYQKAVDQQEDFWPAINNIGLIKYEQGNIKEAIQHWEKALEIDPEQAEPKLALGVALYVQGQKQQGLEFGETALELDSNYAELQHLKDNLWGEKLLKDTQTFLTTPQMRSVLTQLEGESSTTTENEEQTRDQ</sequence>
<dbReference type="InterPro" id="IPR015374">
    <property type="entry name" value="ChAPs"/>
</dbReference>
<organism evidence="3 4">
    <name type="scientific">Crocosphaera chwakensis CCY0110</name>
    <dbReference type="NCBI Taxonomy" id="391612"/>
    <lineage>
        <taxon>Bacteria</taxon>
        <taxon>Bacillati</taxon>
        <taxon>Cyanobacteriota</taxon>
        <taxon>Cyanophyceae</taxon>
        <taxon>Oscillatoriophycideae</taxon>
        <taxon>Chroococcales</taxon>
        <taxon>Aphanothecaceae</taxon>
        <taxon>Crocosphaera</taxon>
        <taxon>Crocosphaera chwakensis</taxon>
    </lineage>
</organism>
<dbReference type="GO" id="GO:0032991">
    <property type="term" value="C:protein-containing complex"/>
    <property type="evidence" value="ECO:0007669"/>
    <property type="project" value="UniProtKB-ARBA"/>
</dbReference>
<evidence type="ECO:0000256" key="2">
    <source>
        <dbReference type="SAM" id="MobiDB-lite"/>
    </source>
</evidence>
<dbReference type="PANTHER" id="PTHR12558">
    <property type="entry name" value="CELL DIVISION CYCLE 16,23,27"/>
    <property type="match status" value="1"/>
</dbReference>
<feature type="repeat" description="TPR" evidence="1">
    <location>
        <begin position="189"/>
        <end position="222"/>
    </location>
</feature>
<dbReference type="SMART" id="SM00028">
    <property type="entry name" value="TPR"/>
    <property type="match status" value="5"/>
</dbReference>